<dbReference type="RefSeq" id="XP_070894912.1">
    <property type="nucleotide sequence ID" value="XM_071046780.1"/>
</dbReference>
<evidence type="ECO:0000256" key="1">
    <source>
        <dbReference type="SAM" id="SignalP"/>
    </source>
</evidence>
<keyword evidence="3" id="KW-1185">Reference proteome</keyword>
<evidence type="ECO:0000313" key="2">
    <source>
        <dbReference type="EMBL" id="KAL2842101.1"/>
    </source>
</evidence>
<organism evidence="2 3">
    <name type="scientific">Aspergillus pseudodeflectus</name>
    <dbReference type="NCBI Taxonomy" id="176178"/>
    <lineage>
        <taxon>Eukaryota</taxon>
        <taxon>Fungi</taxon>
        <taxon>Dikarya</taxon>
        <taxon>Ascomycota</taxon>
        <taxon>Pezizomycotina</taxon>
        <taxon>Eurotiomycetes</taxon>
        <taxon>Eurotiomycetidae</taxon>
        <taxon>Eurotiales</taxon>
        <taxon>Aspergillaceae</taxon>
        <taxon>Aspergillus</taxon>
        <taxon>Aspergillus subgen. Nidulantes</taxon>
    </lineage>
</organism>
<sequence>MNLKTILLLGSLAFMGNTTPTTNYQPVPNVRSDANSLSDGTASLTARGGYGVWLDVYHSGDCNSGYEAQPTSGWVWEGQCKRLDSYTYGAKLGYAQGGWPRCKLKFWETTNCAGGRATAIRIPTTSDGNFNCIAAANKGDEFYLTNGASSVQLLCDDIPPTTAAKP</sequence>
<comment type="caution">
    <text evidence="2">The sequence shown here is derived from an EMBL/GenBank/DDBJ whole genome shotgun (WGS) entry which is preliminary data.</text>
</comment>
<proteinExistence type="predicted"/>
<protein>
    <submittedName>
        <fullName evidence="2">Uncharacterized protein</fullName>
    </submittedName>
</protein>
<feature type="chain" id="PRO_5047286867" evidence="1">
    <location>
        <begin position="19"/>
        <end position="166"/>
    </location>
</feature>
<reference evidence="2 3" key="1">
    <citation type="submission" date="2024-07" db="EMBL/GenBank/DDBJ databases">
        <title>Section-level genome sequencing and comparative genomics of Aspergillus sections Usti and Cavernicolus.</title>
        <authorList>
            <consortium name="Lawrence Berkeley National Laboratory"/>
            <person name="Nybo J.L."/>
            <person name="Vesth T.C."/>
            <person name="Theobald S."/>
            <person name="Frisvad J.C."/>
            <person name="Larsen T.O."/>
            <person name="Kjaerboelling I."/>
            <person name="Rothschild-Mancinelli K."/>
            <person name="Lyhne E.K."/>
            <person name="Kogle M.E."/>
            <person name="Barry K."/>
            <person name="Clum A."/>
            <person name="Na H."/>
            <person name="Ledsgaard L."/>
            <person name="Lin J."/>
            <person name="Lipzen A."/>
            <person name="Kuo A."/>
            <person name="Riley R."/>
            <person name="Mondo S."/>
            <person name="LaButti K."/>
            <person name="Haridas S."/>
            <person name="Pangalinan J."/>
            <person name="Salamov A.A."/>
            <person name="Simmons B.A."/>
            <person name="Magnuson J.K."/>
            <person name="Chen J."/>
            <person name="Drula E."/>
            <person name="Henrissat B."/>
            <person name="Wiebenga A."/>
            <person name="Lubbers R.J."/>
            <person name="Gomes A.C."/>
            <person name="Macurrencykelacurrency M.R."/>
            <person name="Stajich J."/>
            <person name="Grigoriev I.V."/>
            <person name="Mortensen U.H."/>
            <person name="De vries R.P."/>
            <person name="Baker S.E."/>
            <person name="Andersen M.R."/>
        </authorList>
    </citation>
    <scope>NUCLEOTIDE SEQUENCE [LARGE SCALE GENOMIC DNA]</scope>
    <source>
        <strain evidence="2 3">CBS 756.74</strain>
    </source>
</reference>
<dbReference type="Proteomes" id="UP001610444">
    <property type="component" value="Unassembled WGS sequence"/>
</dbReference>
<keyword evidence="1" id="KW-0732">Signal</keyword>
<feature type="signal peptide" evidence="1">
    <location>
        <begin position="1"/>
        <end position="18"/>
    </location>
</feature>
<dbReference type="EMBL" id="JBFXLR010000053">
    <property type="protein sequence ID" value="KAL2842101.1"/>
    <property type="molecule type" value="Genomic_DNA"/>
</dbReference>
<accession>A0ABR4JPY9</accession>
<dbReference type="GeneID" id="98161944"/>
<name>A0ABR4JPY9_9EURO</name>
<gene>
    <name evidence="2" type="ORF">BJX68DRAFT_270819</name>
</gene>
<evidence type="ECO:0000313" key="3">
    <source>
        <dbReference type="Proteomes" id="UP001610444"/>
    </source>
</evidence>